<gene>
    <name evidence="1" type="ORF">C2G38_2076726</name>
</gene>
<accession>A0A397VL24</accession>
<organism evidence="1 2">
    <name type="scientific">Gigaspora rosea</name>
    <dbReference type="NCBI Taxonomy" id="44941"/>
    <lineage>
        <taxon>Eukaryota</taxon>
        <taxon>Fungi</taxon>
        <taxon>Fungi incertae sedis</taxon>
        <taxon>Mucoromycota</taxon>
        <taxon>Glomeromycotina</taxon>
        <taxon>Glomeromycetes</taxon>
        <taxon>Diversisporales</taxon>
        <taxon>Gigasporaceae</taxon>
        <taxon>Gigaspora</taxon>
    </lineage>
</organism>
<evidence type="ECO:0000313" key="2">
    <source>
        <dbReference type="Proteomes" id="UP000266673"/>
    </source>
</evidence>
<name>A0A397VL24_9GLOM</name>
<dbReference type="AlphaFoldDB" id="A0A397VL24"/>
<sequence length="94" mass="10862">MPTNAAVLYEYDFDNCNNSQDRTMLLGLYNGLIKIIGCSASQLHSWWESGELSLNIKKAYDDGGYTSEYYDWFLRNEHLLQGLHKFDGENSEKN</sequence>
<evidence type="ECO:0000313" key="1">
    <source>
        <dbReference type="EMBL" id="RIB22027.1"/>
    </source>
</evidence>
<reference evidence="1 2" key="1">
    <citation type="submission" date="2018-06" db="EMBL/GenBank/DDBJ databases">
        <title>Comparative genomics reveals the genomic features of Rhizophagus irregularis, R. cerebriforme, R. diaphanum and Gigaspora rosea, and their symbiotic lifestyle signature.</title>
        <authorList>
            <person name="Morin E."/>
            <person name="San Clemente H."/>
            <person name="Chen E.C.H."/>
            <person name="De La Providencia I."/>
            <person name="Hainaut M."/>
            <person name="Kuo A."/>
            <person name="Kohler A."/>
            <person name="Murat C."/>
            <person name="Tang N."/>
            <person name="Roy S."/>
            <person name="Loubradou J."/>
            <person name="Henrissat B."/>
            <person name="Grigoriev I.V."/>
            <person name="Corradi N."/>
            <person name="Roux C."/>
            <person name="Martin F.M."/>
        </authorList>
    </citation>
    <scope>NUCLEOTIDE SEQUENCE [LARGE SCALE GENOMIC DNA]</scope>
    <source>
        <strain evidence="1 2">DAOM 194757</strain>
    </source>
</reference>
<dbReference type="EMBL" id="QKWP01000328">
    <property type="protein sequence ID" value="RIB22027.1"/>
    <property type="molecule type" value="Genomic_DNA"/>
</dbReference>
<dbReference type="Proteomes" id="UP000266673">
    <property type="component" value="Unassembled WGS sequence"/>
</dbReference>
<proteinExistence type="predicted"/>
<keyword evidence="2" id="KW-1185">Reference proteome</keyword>
<protein>
    <submittedName>
        <fullName evidence="1">Uncharacterized protein</fullName>
    </submittedName>
</protein>
<comment type="caution">
    <text evidence="1">The sequence shown here is derived from an EMBL/GenBank/DDBJ whole genome shotgun (WGS) entry which is preliminary data.</text>
</comment>
<dbReference type="STRING" id="44941.A0A397VL24"/>
<dbReference type="OrthoDB" id="4851849at2759"/>